<evidence type="ECO:0000256" key="4">
    <source>
        <dbReference type="ARBA" id="ARBA00022692"/>
    </source>
</evidence>
<evidence type="ECO:0000256" key="7">
    <source>
        <dbReference type="SAM" id="Phobius"/>
    </source>
</evidence>
<dbReference type="Pfam" id="PF00892">
    <property type="entry name" value="EamA"/>
    <property type="match status" value="2"/>
</dbReference>
<feature type="transmembrane region" description="Helical" evidence="7">
    <location>
        <begin position="293"/>
        <end position="312"/>
    </location>
</feature>
<evidence type="ECO:0000256" key="5">
    <source>
        <dbReference type="ARBA" id="ARBA00022989"/>
    </source>
</evidence>
<reference evidence="9 10" key="1">
    <citation type="journal article" date="2020" name="G3 (Bethesda)">
        <title>Whole Genome Sequencing and Comparative Genomics of Two Nematicidal Bacillus Strains Reveals a Wide Range of Possible Virulence Factors.</title>
        <authorList>
            <person name="Susic N."/>
            <person name="Janezic S."/>
            <person name="Rupnik M."/>
            <person name="Geric Stare B."/>
        </authorList>
    </citation>
    <scope>NUCLEOTIDE SEQUENCE [LARGE SCALE GENOMIC DNA]</scope>
    <source>
        <strain evidence="9 10">I-1582</strain>
    </source>
</reference>
<feature type="transmembrane region" description="Helical" evidence="7">
    <location>
        <begin position="207"/>
        <end position="225"/>
    </location>
</feature>
<name>A0A800MT63_CYTFI</name>
<feature type="transmembrane region" description="Helical" evidence="7">
    <location>
        <begin position="58"/>
        <end position="77"/>
    </location>
</feature>
<protein>
    <submittedName>
        <fullName evidence="9">Permease of the drug/metabolite transporter (DMT) superfamily</fullName>
    </submittedName>
</protein>
<dbReference type="InterPro" id="IPR000620">
    <property type="entry name" value="EamA_dom"/>
</dbReference>
<feature type="transmembrane region" description="Helical" evidence="7">
    <location>
        <begin position="117"/>
        <end position="139"/>
    </location>
</feature>
<feature type="transmembrane region" description="Helical" evidence="7">
    <location>
        <begin position="30"/>
        <end position="52"/>
    </location>
</feature>
<feature type="transmembrane region" description="Helical" evidence="7">
    <location>
        <begin position="181"/>
        <end position="200"/>
    </location>
</feature>
<feature type="transmembrane region" description="Helical" evidence="7">
    <location>
        <begin position="89"/>
        <end position="111"/>
    </location>
</feature>
<dbReference type="AlphaFoldDB" id="A0A800MT63"/>
<feature type="transmembrane region" description="Helical" evidence="7">
    <location>
        <begin position="237"/>
        <end position="258"/>
    </location>
</feature>
<dbReference type="PANTHER" id="PTHR32322:SF18">
    <property type="entry name" value="S-ADENOSYLMETHIONINE_S-ADENOSYLHOMOCYSTEINE TRANSPORTER"/>
    <property type="match status" value="1"/>
</dbReference>
<organism evidence="9 10">
    <name type="scientific">Cytobacillus firmus</name>
    <name type="common">Bacillus firmus</name>
    <dbReference type="NCBI Taxonomy" id="1399"/>
    <lineage>
        <taxon>Bacteria</taxon>
        <taxon>Bacillati</taxon>
        <taxon>Bacillota</taxon>
        <taxon>Bacilli</taxon>
        <taxon>Bacillales</taxon>
        <taxon>Bacillaceae</taxon>
        <taxon>Cytobacillus</taxon>
    </lineage>
</organism>
<dbReference type="EMBL" id="VDEM01000072">
    <property type="protein sequence ID" value="KAF0822004.1"/>
    <property type="molecule type" value="Genomic_DNA"/>
</dbReference>
<comment type="similarity">
    <text evidence="2">Belongs to the EamA transporter family.</text>
</comment>
<evidence type="ECO:0000256" key="3">
    <source>
        <dbReference type="ARBA" id="ARBA00022475"/>
    </source>
</evidence>
<evidence type="ECO:0000259" key="8">
    <source>
        <dbReference type="Pfam" id="PF00892"/>
    </source>
</evidence>
<feature type="transmembrane region" description="Helical" evidence="7">
    <location>
        <begin position="270"/>
        <end position="287"/>
    </location>
</feature>
<accession>A0A800MT63</accession>
<dbReference type="SUPFAM" id="SSF103481">
    <property type="entry name" value="Multidrug resistance efflux transporter EmrE"/>
    <property type="match status" value="2"/>
</dbReference>
<dbReference type="InterPro" id="IPR037185">
    <property type="entry name" value="EmrE-like"/>
</dbReference>
<comment type="caution">
    <text evidence="9">The sequence shown here is derived from an EMBL/GenBank/DDBJ whole genome shotgun (WGS) entry which is preliminary data.</text>
</comment>
<evidence type="ECO:0000256" key="1">
    <source>
        <dbReference type="ARBA" id="ARBA00004651"/>
    </source>
</evidence>
<feature type="transmembrane region" description="Helical" evidence="7">
    <location>
        <begin position="151"/>
        <end position="175"/>
    </location>
</feature>
<evidence type="ECO:0000256" key="6">
    <source>
        <dbReference type="ARBA" id="ARBA00023136"/>
    </source>
</evidence>
<sequence length="340" mass="37185">MFNIKNVKIIHINNVIVHNGSEKGLNDVKYYLLLLLTSLLWGGNFIVGKTLVDHASPITLTILRWTIAIICLAPLVWHKEKRLLPPKNAILPLLLMGITGVALFQALQFMALEKTSATSVGLISTLNMFSIAAFSFIFLKEKINTLQLMSMFVSLFGVLLVLSKGSLEIVVLLQFNTGDLYMMAAVGMWGIYSVCSKWAMSFVSPMMSILYSGIFGLLVLLPFGTADFTVTDVSASFLLSILYTGLISTVLCMVLWNIGISQLGPSTSGLFLNFNPVFTALLAFIFLGEVMNWIQAIGSIIVIAGCFLFSALKTRARKTTMGIPATVFKSGTEGQMPRPS</sequence>
<evidence type="ECO:0000313" key="10">
    <source>
        <dbReference type="Proteomes" id="UP000465778"/>
    </source>
</evidence>
<keyword evidence="6 7" id="KW-0472">Membrane</keyword>
<proteinExistence type="inferred from homology"/>
<evidence type="ECO:0000256" key="2">
    <source>
        <dbReference type="ARBA" id="ARBA00007362"/>
    </source>
</evidence>
<feature type="domain" description="EamA" evidence="8">
    <location>
        <begin position="177"/>
        <end position="310"/>
    </location>
</feature>
<dbReference type="InterPro" id="IPR050638">
    <property type="entry name" value="AA-Vitamin_Transporters"/>
</dbReference>
<comment type="subcellular location">
    <subcellularLocation>
        <location evidence="1">Cell membrane</location>
        <topology evidence="1">Multi-pass membrane protein</topology>
    </subcellularLocation>
</comment>
<dbReference type="Proteomes" id="UP000465778">
    <property type="component" value="Unassembled WGS sequence"/>
</dbReference>
<keyword evidence="5 7" id="KW-1133">Transmembrane helix</keyword>
<gene>
    <name evidence="9" type="ORF">KIS1582_4203</name>
</gene>
<keyword evidence="3" id="KW-1003">Cell membrane</keyword>
<feature type="domain" description="EamA" evidence="8">
    <location>
        <begin position="30"/>
        <end position="162"/>
    </location>
</feature>
<dbReference type="GO" id="GO:0005886">
    <property type="term" value="C:plasma membrane"/>
    <property type="evidence" value="ECO:0007669"/>
    <property type="project" value="UniProtKB-SubCell"/>
</dbReference>
<keyword evidence="4 7" id="KW-0812">Transmembrane</keyword>
<dbReference type="PANTHER" id="PTHR32322">
    <property type="entry name" value="INNER MEMBRANE TRANSPORTER"/>
    <property type="match status" value="1"/>
</dbReference>
<evidence type="ECO:0000313" key="9">
    <source>
        <dbReference type="EMBL" id="KAF0822004.1"/>
    </source>
</evidence>